<dbReference type="RefSeq" id="WP_185056520.1">
    <property type="nucleotide sequence ID" value="NZ_BAABIX010000034.1"/>
</dbReference>
<evidence type="ECO:0000256" key="1">
    <source>
        <dbReference type="SAM" id="SignalP"/>
    </source>
</evidence>
<dbReference type="AlphaFoldDB" id="A0A840PPN6"/>
<keyword evidence="1" id="KW-0732">Signal</keyword>
<accession>A0A840PPN6</accession>
<name>A0A840PPN6_9ACTN</name>
<dbReference type="Proteomes" id="UP000578449">
    <property type="component" value="Unassembled WGS sequence"/>
</dbReference>
<sequence>MPPVRRRLALSGLLAVAAGAALTGAAPPAAPPAGIVVYGVHARVTGAAGVPRARLAEIAAVADRAHDTVAEVWGAVPVLVEVPATREQATRLAGTPALWGLAAVATADRVVIVPDGFSRLSAAGRQVVLTHELTHVATGAATGTGLPLWLTEGFADYVGYRDSGIPLPTAAAELAAEVRAGVLPGSLPADGDFRAGAARLPQAYEAAWLACHYIARRYGEDALVRLYREALRRGVPAALGTLGLTTATLTARWRVYVRAALGRAG</sequence>
<evidence type="ECO:0000313" key="3">
    <source>
        <dbReference type="Proteomes" id="UP000578449"/>
    </source>
</evidence>
<reference evidence="2 3" key="1">
    <citation type="submission" date="2020-08" db="EMBL/GenBank/DDBJ databases">
        <title>Genomic Encyclopedia of Type Strains, Phase IV (KMG-IV): sequencing the most valuable type-strain genomes for metagenomic binning, comparative biology and taxonomic classification.</title>
        <authorList>
            <person name="Goeker M."/>
        </authorList>
    </citation>
    <scope>NUCLEOTIDE SEQUENCE [LARGE SCALE GENOMIC DNA]</scope>
    <source>
        <strain evidence="2 3">DSM 45615</strain>
    </source>
</reference>
<dbReference type="SUPFAM" id="SSF55486">
    <property type="entry name" value="Metalloproteases ('zincins'), catalytic domain"/>
    <property type="match status" value="1"/>
</dbReference>
<comment type="caution">
    <text evidence="2">The sequence shown here is derived from an EMBL/GenBank/DDBJ whole genome shotgun (WGS) entry which is preliminary data.</text>
</comment>
<gene>
    <name evidence="2" type="ORF">HNP84_009464</name>
</gene>
<proteinExistence type="predicted"/>
<feature type="signal peptide" evidence="1">
    <location>
        <begin position="1"/>
        <end position="25"/>
    </location>
</feature>
<dbReference type="EMBL" id="JACHGN010000032">
    <property type="protein sequence ID" value="MBB5139700.1"/>
    <property type="molecule type" value="Genomic_DNA"/>
</dbReference>
<keyword evidence="3" id="KW-1185">Reference proteome</keyword>
<dbReference type="PROSITE" id="PS51318">
    <property type="entry name" value="TAT"/>
    <property type="match status" value="1"/>
</dbReference>
<feature type="chain" id="PRO_5032729086" description="DUF4157 domain-containing protein" evidence="1">
    <location>
        <begin position="26"/>
        <end position="265"/>
    </location>
</feature>
<dbReference type="InterPro" id="IPR006311">
    <property type="entry name" value="TAT_signal"/>
</dbReference>
<organism evidence="2 3">
    <name type="scientific">Thermocatellispora tengchongensis</name>
    <dbReference type="NCBI Taxonomy" id="1073253"/>
    <lineage>
        <taxon>Bacteria</taxon>
        <taxon>Bacillati</taxon>
        <taxon>Actinomycetota</taxon>
        <taxon>Actinomycetes</taxon>
        <taxon>Streptosporangiales</taxon>
        <taxon>Streptosporangiaceae</taxon>
        <taxon>Thermocatellispora</taxon>
    </lineage>
</organism>
<evidence type="ECO:0008006" key="4">
    <source>
        <dbReference type="Google" id="ProtNLM"/>
    </source>
</evidence>
<protein>
    <recommendedName>
        <fullName evidence="4">DUF4157 domain-containing protein</fullName>
    </recommendedName>
</protein>
<evidence type="ECO:0000313" key="2">
    <source>
        <dbReference type="EMBL" id="MBB5139700.1"/>
    </source>
</evidence>